<feature type="domain" description="HTH lysR-type" evidence="5">
    <location>
        <begin position="2"/>
        <end position="59"/>
    </location>
</feature>
<evidence type="ECO:0000313" key="7">
    <source>
        <dbReference type="Proteomes" id="UP001156690"/>
    </source>
</evidence>
<proteinExistence type="inferred from homology"/>
<keyword evidence="7" id="KW-1185">Reference proteome</keyword>
<dbReference type="Gene3D" id="3.40.190.10">
    <property type="entry name" value="Periplasmic binding protein-like II"/>
    <property type="match status" value="2"/>
</dbReference>
<evidence type="ECO:0000259" key="5">
    <source>
        <dbReference type="PROSITE" id="PS50931"/>
    </source>
</evidence>
<gene>
    <name evidence="6" type="ORF">GCM10007932_01810</name>
</gene>
<dbReference type="Pfam" id="PF03466">
    <property type="entry name" value="LysR_substrate"/>
    <property type="match status" value="1"/>
</dbReference>
<dbReference type="InterPro" id="IPR000847">
    <property type="entry name" value="LysR_HTH_N"/>
</dbReference>
<sequence>MPPFKSIYTFIAVARFESMTQAADYLNVSHSAVSQAIKSLENYLDVALFIRVGRAITISEQGQKYYQQVSPAFEEIAVATEKLKTAPDDGRLTINMVASLALHWWIPRVESFQEANALLDARISNLNSTFDLQKEGVDLAIIQGQEKHWQDYYCHKLLDDELVMIAHPDIALAYSTKSPQDVNDLLNHIPAIFVSNDRRKDDWKFWASSQNISQPKKENNLTFNTSVQAIHACRRKLGVLVTHKLFVADDLQHGLLAQIGNSVTHPTNTFFYACHPSNLRSESVKSLRKWLEQEFLK</sequence>
<dbReference type="AlphaFoldDB" id="A0AAV5NJI7"/>
<keyword evidence="4" id="KW-0804">Transcription</keyword>
<dbReference type="SUPFAM" id="SSF46785">
    <property type="entry name" value="Winged helix' DNA-binding domain"/>
    <property type="match status" value="1"/>
</dbReference>
<evidence type="ECO:0000313" key="6">
    <source>
        <dbReference type="EMBL" id="GLQ70821.1"/>
    </source>
</evidence>
<protein>
    <submittedName>
        <fullName evidence="6">LysR family transcriptional regulator</fullName>
    </submittedName>
</protein>
<accession>A0AAV5NJI7</accession>
<comment type="similarity">
    <text evidence="1">Belongs to the LysR transcriptional regulatory family.</text>
</comment>
<dbReference type="GO" id="GO:0006351">
    <property type="term" value="P:DNA-templated transcription"/>
    <property type="evidence" value="ECO:0007669"/>
    <property type="project" value="TreeGrafter"/>
</dbReference>
<dbReference type="Proteomes" id="UP001156690">
    <property type="component" value="Unassembled WGS sequence"/>
</dbReference>
<dbReference type="GO" id="GO:0043565">
    <property type="term" value="F:sequence-specific DNA binding"/>
    <property type="evidence" value="ECO:0007669"/>
    <property type="project" value="TreeGrafter"/>
</dbReference>
<evidence type="ECO:0000256" key="2">
    <source>
        <dbReference type="ARBA" id="ARBA00023015"/>
    </source>
</evidence>
<evidence type="ECO:0000256" key="1">
    <source>
        <dbReference type="ARBA" id="ARBA00009437"/>
    </source>
</evidence>
<name>A0AAV5NJI7_9VIBR</name>
<dbReference type="InterPro" id="IPR005119">
    <property type="entry name" value="LysR_subst-bd"/>
</dbReference>
<evidence type="ECO:0000256" key="3">
    <source>
        <dbReference type="ARBA" id="ARBA00023125"/>
    </source>
</evidence>
<evidence type="ECO:0000256" key="4">
    <source>
        <dbReference type="ARBA" id="ARBA00023163"/>
    </source>
</evidence>
<dbReference type="GO" id="GO:0003700">
    <property type="term" value="F:DNA-binding transcription factor activity"/>
    <property type="evidence" value="ECO:0007669"/>
    <property type="project" value="InterPro"/>
</dbReference>
<dbReference type="EMBL" id="BSNX01000002">
    <property type="protein sequence ID" value="GLQ70821.1"/>
    <property type="molecule type" value="Genomic_DNA"/>
</dbReference>
<reference evidence="7" key="1">
    <citation type="journal article" date="2019" name="Int. J. Syst. Evol. Microbiol.">
        <title>The Global Catalogue of Microorganisms (GCM) 10K type strain sequencing project: providing services to taxonomists for standard genome sequencing and annotation.</title>
        <authorList>
            <consortium name="The Broad Institute Genomics Platform"/>
            <consortium name="The Broad Institute Genome Sequencing Center for Infectious Disease"/>
            <person name="Wu L."/>
            <person name="Ma J."/>
        </authorList>
    </citation>
    <scope>NUCLEOTIDE SEQUENCE [LARGE SCALE GENOMIC DNA]</scope>
    <source>
        <strain evidence="7">NBRC 15640</strain>
    </source>
</reference>
<dbReference type="PROSITE" id="PS50931">
    <property type="entry name" value="HTH_LYSR"/>
    <property type="match status" value="1"/>
</dbReference>
<dbReference type="Pfam" id="PF00126">
    <property type="entry name" value="HTH_1"/>
    <property type="match status" value="1"/>
</dbReference>
<dbReference type="PANTHER" id="PTHR30537">
    <property type="entry name" value="HTH-TYPE TRANSCRIPTIONAL REGULATOR"/>
    <property type="match status" value="1"/>
</dbReference>
<dbReference type="PANTHER" id="PTHR30537:SF26">
    <property type="entry name" value="GLYCINE CLEAVAGE SYSTEM TRANSCRIPTIONAL ACTIVATOR"/>
    <property type="match status" value="1"/>
</dbReference>
<dbReference type="RefSeq" id="WP_126610145.1">
    <property type="nucleotide sequence ID" value="NZ_AP025145.1"/>
</dbReference>
<comment type="caution">
    <text evidence="6">The sequence shown here is derived from an EMBL/GenBank/DDBJ whole genome shotgun (WGS) entry which is preliminary data.</text>
</comment>
<keyword evidence="2" id="KW-0805">Transcription regulation</keyword>
<organism evidence="6 7">
    <name type="scientific">Vibrio penaeicida</name>
    <dbReference type="NCBI Taxonomy" id="104609"/>
    <lineage>
        <taxon>Bacteria</taxon>
        <taxon>Pseudomonadati</taxon>
        <taxon>Pseudomonadota</taxon>
        <taxon>Gammaproteobacteria</taxon>
        <taxon>Vibrionales</taxon>
        <taxon>Vibrionaceae</taxon>
        <taxon>Vibrio</taxon>
    </lineage>
</organism>
<dbReference type="InterPro" id="IPR036388">
    <property type="entry name" value="WH-like_DNA-bd_sf"/>
</dbReference>
<dbReference type="PRINTS" id="PR00039">
    <property type="entry name" value="HTHLYSR"/>
</dbReference>
<dbReference type="Gene3D" id="1.10.10.10">
    <property type="entry name" value="Winged helix-like DNA-binding domain superfamily/Winged helix DNA-binding domain"/>
    <property type="match status" value="1"/>
</dbReference>
<dbReference type="FunFam" id="1.10.10.10:FF:000001">
    <property type="entry name" value="LysR family transcriptional regulator"/>
    <property type="match status" value="1"/>
</dbReference>
<dbReference type="SUPFAM" id="SSF53850">
    <property type="entry name" value="Periplasmic binding protein-like II"/>
    <property type="match status" value="1"/>
</dbReference>
<keyword evidence="3" id="KW-0238">DNA-binding</keyword>
<dbReference type="InterPro" id="IPR058163">
    <property type="entry name" value="LysR-type_TF_proteobact-type"/>
</dbReference>
<dbReference type="InterPro" id="IPR036390">
    <property type="entry name" value="WH_DNA-bd_sf"/>
</dbReference>